<proteinExistence type="predicted"/>
<dbReference type="WBParaSite" id="Pan_g13661.t1">
    <property type="protein sequence ID" value="Pan_g13661.t1"/>
    <property type="gene ID" value="Pan_g13661"/>
</dbReference>
<evidence type="ECO:0000256" key="1">
    <source>
        <dbReference type="SAM" id="MobiDB-lite"/>
    </source>
</evidence>
<evidence type="ECO:0000256" key="2">
    <source>
        <dbReference type="SAM" id="Phobius"/>
    </source>
</evidence>
<feature type="region of interest" description="Disordered" evidence="1">
    <location>
        <begin position="148"/>
        <end position="181"/>
    </location>
</feature>
<dbReference type="AlphaFoldDB" id="A0A7E4UWH8"/>
<dbReference type="Proteomes" id="UP000492821">
    <property type="component" value="Unassembled WGS sequence"/>
</dbReference>
<evidence type="ECO:0000313" key="4">
    <source>
        <dbReference type="Proteomes" id="UP000492821"/>
    </source>
</evidence>
<name>A0A7E4UWH8_PANRE</name>
<feature type="signal peptide" evidence="3">
    <location>
        <begin position="1"/>
        <end position="18"/>
    </location>
</feature>
<keyword evidence="4" id="KW-1185">Reference proteome</keyword>
<keyword evidence="2" id="KW-1133">Transmembrane helix</keyword>
<sequence>MHVYSVFLTVIFLDAGFAKTTEVGKEVEGGVELMTTGPIQLILPDILSFTIKNTAHCKGLFRICYLSDPKANRDILMDKYNNVGGSCPPGGYCTVSLEPEHDGVFALVAEDHDGNWVLIIIVISIGLCICIRHKRKACPNRPLMHDQQSLKSSIRSGSFRKTPPLKSPNKDTTTPSPKALTSNVNQFGESKIQQSWQKPTIHLINLSNSVASNDDV</sequence>
<feature type="transmembrane region" description="Helical" evidence="2">
    <location>
        <begin position="114"/>
        <end position="131"/>
    </location>
</feature>
<protein>
    <submittedName>
        <fullName evidence="5">Ovule protein</fullName>
    </submittedName>
</protein>
<reference evidence="4" key="1">
    <citation type="journal article" date="2013" name="Genetics">
        <title>The draft genome and transcriptome of Panagrellus redivivus are shaped by the harsh demands of a free-living lifestyle.</title>
        <authorList>
            <person name="Srinivasan J."/>
            <person name="Dillman A.R."/>
            <person name="Macchietto M.G."/>
            <person name="Heikkinen L."/>
            <person name="Lakso M."/>
            <person name="Fracchia K.M."/>
            <person name="Antoshechkin I."/>
            <person name="Mortazavi A."/>
            <person name="Wong G."/>
            <person name="Sternberg P.W."/>
        </authorList>
    </citation>
    <scope>NUCLEOTIDE SEQUENCE [LARGE SCALE GENOMIC DNA]</scope>
    <source>
        <strain evidence="4">MT8872</strain>
    </source>
</reference>
<keyword evidence="3" id="KW-0732">Signal</keyword>
<evidence type="ECO:0000256" key="3">
    <source>
        <dbReference type="SAM" id="SignalP"/>
    </source>
</evidence>
<organism evidence="4 5">
    <name type="scientific">Panagrellus redivivus</name>
    <name type="common">Microworm</name>
    <dbReference type="NCBI Taxonomy" id="6233"/>
    <lineage>
        <taxon>Eukaryota</taxon>
        <taxon>Metazoa</taxon>
        <taxon>Ecdysozoa</taxon>
        <taxon>Nematoda</taxon>
        <taxon>Chromadorea</taxon>
        <taxon>Rhabditida</taxon>
        <taxon>Tylenchina</taxon>
        <taxon>Panagrolaimomorpha</taxon>
        <taxon>Panagrolaimoidea</taxon>
        <taxon>Panagrolaimidae</taxon>
        <taxon>Panagrellus</taxon>
    </lineage>
</organism>
<keyword evidence="2" id="KW-0812">Transmembrane</keyword>
<accession>A0A7E4UWH8</accession>
<keyword evidence="2" id="KW-0472">Membrane</keyword>
<feature type="compositionally biased region" description="Polar residues" evidence="1">
    <location>
        <begin position="170"/>
        <end position="181"/>
    </location>
</feature>
<evidence type="ECO:0000313" key="5">
    <source>
        <dbReference type="WBParaSite" id="Pan_g13661.t1"/>
    </source>
</evidence>
<feature type="chain" id="PRO_5028974276" evidence="3">
    <location>
        <begin position="19"/>
        <end position="216"/>
    </location>
</feature>
<reference evidence="5" key="2">
    <citation type="submission" date="2020-10" db="UniProtKB">
        <authorList>
            <consortium name="WormBaseParasite"/>
        </authorList>
    </citation>
    <scope>IDENTIFICATION</scope>
</reference>